<evidence type="ECO:0000313" key="23">
    <source>
        <dbReference type="Proteomes" id="UP000189704"/>
    </source>
</evidence>
<dbReference type="CDD" id="cd13408">
    <property type="entry name" value="TNFRSF7"/>
    <property type="match status" value="1"/>
</dbReference>
<gene>
    <name evidence="24" type="primary">CD27</name>
</gene>
<dbReference type="InterPro" id="IPR053126">
    <property type="entry name" value="CD27_receptor"/>
</dbReference>
<keyword evidence="8 20" id="KW-0472">Membrane</keyword>
<feature type="transmembrane region" description="Helical" evidence="20">
    <location>
        <begin position="190"/>
        <end position="211"/>
    </location>
</feature>
<protein>
    <recommendedName>
        <fullName evidence="14">CD27 antigen</fullName>
    </recommendedName>
    <alternativeName>
        <fullName evidence="17">CD27L receptor</fullName>
    </alternativeName>
    <alternativeName>
        <fullName evidence="15">T-cell activation antigen CD27</fullName>
    </alternativeName>
    <alternativeName>
        <fullName evidence="16">Tumor necrosis factor receptor superfamily member 7</fullName>
    </alternativeName>
</protein>
<dbReference type="Proteomes" id="UP000189704">
    <property type="component" value="Unplaced"/>
</dbReference>
<keyword evidence="10" id="KW-0675">Receptor</keyword>
<evidence type="ECO:0000256" key="9">
    <source>
        <dbReference type="ARBA" id="ARBA00023157"/>
    </source>
</evidence>
<evidence type="ECO:0000259" key="22">
    <source>
        <dbReference type="PROSITE" id="PS50050"/>
    </source>
</evidence>
<dbReference type="PRINTS" id="PR01960">
    <property type="entry name" value="TNFACTORR7"/>
</dbReference>
<reference evidence="24" key="1">
    <citation type="submission" date="2025-08" db="UniProtKB">
        <authorList>
            <consortium name="RefSeq"/>
        </authorList>
    </citation>
    <scope>IDENTIFICATION</scope>
</reference>
<evidence type="ECO:0000256" key="12">
    <source>
        <dbReference type="ARBA" id="ARBA00058746"/>
    </source>
</evidence>
<dbReference type="GO" id="GO:0004888">
    <property type="term" value="F:transmembrane signaling receptor activity"/>
    <property type="evidence" value="ECO:0007669"/>
    <property type="project" value="InterPro"/>
</dbReference>
<evidence type="ECO:0000256" key="5">
    <source>
        <dbReference type="ARBA" id="ARBA00022729"/>
    </source>
</evidence>
<evidence type="ECO:0000256" key="19">
    <source>
        <dbReference type="SAM" id="MobiDB-lite"/>
    </source>
</evidence>
<dbReference type="RefSeq" id="XP_008071481.1">
    <property type="nucleotide sequence ID" value="XM_008073290.1"/>
</dbReference>
<dbReference type="SMART" id="SM00208">
    <property type="entry name" value="TNFR"/>
    <property type="match status" value="2"/>
</dbReference>
<dbReference type="PANTHER" id="PTHR47496">
    <property type="entry name" value="CD27"/>
    <property type="match status" value="1"/>
</dbReference>
<feature type="signal peptide" evidence="21">
    <location>
        <begin position="1"/>
        <end position="20"/>
    </location>
</feature>
<feature type="chain" id="PRO_5010580821" description="CD27 antigen" evidence="21">
    <location>
        <begin position="21"/>
        <end position="225"/>
    </location>
</feature>
<keyword evidence="23" id="KW-1185">Reference proteome</keyword>
<dbReference type="GO" id="GO:0043066">
    <property type="term" value="P:negative regulation of apoptotic process"/>
    <property type="evidence" value="ECO:0007669"/>
    <property type="project" value="InterPro"/>
</dbReference>
<evidence type="ECO:0000256" key="14">
    <source>
        <dbReference type="ARBA" id="ARBA00073748"/>
    </source>
</evidence>
<dbReference type="FunFam" id="2.10.50.10:FF:000033">
    <property type="entry name" value="CD27 molecule"/>
    <property type="match status" value="1"/>
</dbReference>
<dbReference type="GO" id="GO:0009897">
    <property type="term" value="C:external side of plasma membrane"/>
    <property type="evidence" value="ECO:0007669"/>
    <property type="project" value="TreeGrafter"/>
</dbReference>
<evidence type="ECO:0000256" key="13">
    <source>
        <dbReference type="ARBA" id="ARBA00065929"/>
    </source>
</evidence>
<dbReference type="CTD" id="939"/>
<keyword evidence="2" id="KW-1003">Cell membrane</keyword>
<comment type="function">
    <text evidence="12">Costimulatory immune-checkpoint receptor expressed at the surface of T-cells, NK-cells and B-cells which binds to and is activated by its ligand CD70/CD27L expressed by B-cells. The CD70-CD27 signaling pathway mediates antigen-specific T-cell activation and expansion which in turn provides immune surveillance of B-cells. Mechanistically, CD70 ligation activates the TRAF2-PTPN6 axis that subsequently inhibits LCK phosphorylation to promote phenotypic and transcriptional adaptations of T-cell memory. In addition, activation by CD70 on early progenitor cells provides a negative feedback signal to leukocyte differentiation during immune activation and thus modulates hematopoiesis. Negatively regulates the function of Th2 lymphocytes in the adipose tissue.</text>
</comment>
<proteinExistence type="predicted"/>
<feature type="domain" description="TNFR-Cys" evidence="22">
    <location>
        <begin position="64"/>
        <end position="104"/>
    </location>
</feature>
<evidence type="ECO:0000256" key="6">
    <source>
        <dbReference type="ARBA" id="ARBA00022737"/>
    </source>
</evidence>
<name>A0A1U7UZW5_CARSF</name>
<keyword evidence="5 21" id="KW-0732">Signal</keyword>
<dbReference type="OrthoDB" id="9374769at2759"/>
<evidence type="ECO:0000256" key="7">
    <source>
        <dbReference type="ARBA" id="ARBA00022989"/>
    </source>
</evidence>
<feature type="region of interest" description="Disordered" evidence="19">
    <location>
        <begin position="128"/>
        <end position="162"/>
    </location>
</feature>
<organism evidence="23 24">
    <name type="scientific">Carlito syrichta</name>
    <name type="common">Philippine tarsier</name>
    <name type="synonym">Tarsius syrichta</name>
    <dbReference type="NCBI Taxonomy" id="1868482"/>
    <lineage>
        <taxon>Eukaryota</taxon>
        <taxon>Metazoa</taxon>
        <taxon>Chordata</taxon>
        <taxon>Craniata</taxon>
        <taxon>Vertebrata</taxon>
        <taxon>Euteleostomi</taxon>
        <taxon>Mammalia</taxon>
        <taxon>Eutheria</taxon>
        <taxon>Euarchontoglires</taxon>
        <taxon>Primates</taxon>
        <taxon>Haplorrhini</taxon>
        <taxon>Tarsiiformes</taxon>
        <taxon>Tarsiidae</taxon>
        <taxon>Carlito</taxon>
    </lineage>
</organism>
<evidence type="ECO:0000256" key="16">
    <source>
        <dbReference type="ARBA" id="ARBA00080386"/>
    </source>
</evidence>
<comment type="caution">
    <text evidence="18">Lacks conserved residue(s) required for the propagation of feature annotation.</text>
</comment>
<evidence type="ECO:0000256" key="3">
    <source>
        <dbReference type="ARBA" id="ARBA00022692"/>
    </source>
</evidence>
<dbReference type="GO" id="GO:0045582">
    <property type="term" value="P:positive regulation of T cell differentiation"/>
    <property type="evidence" value="ECO:0007669"/>
    <property type="project" value="InterPro"/>
</dbReference>
<dbReference type="GeneID" id="103275883"/>
<evidence type="ECO:0000313" key="24">
    <source>
        <dbReference type="RefSeq" id="XP_008071481.1"/>
    </source>
</evidence>
<dbReference type="Gene3D" id="2.10.50.10">
    <property type="entry name" value="Tumor Necrosis Factor Receptor, subunit A, domain 2"/>
    <property type="match status" value="1"/>
</dbReference>
<evidence type="ECO:0000256" key="2">
    <source>
        <dbReference type="ARBA" id="ARBA00022475"/>
    </source>
</evidence>
<evidence type="ECO:0000256" key="4">
    <source>
        <dbReference type="ARBA" id="ARBA00022703"/>
    </source>
</evidence>
<keyword evidence="6" id="KW-0677">Repeat</keyword>
<evidence type="ECO:0000256" key="20">
    <source>
        <dbReference type="SAM" id="Phobius"/>
    </source>
</evidence>
<keyword evidence="7 20" id="KW-1133">Transmembrane helix</keyword>
<keyword evidence="9" id="KW-1015">Disulfide bond</keyword>
<feature type="non-terminal residue" evidence="24">
    <location>
        <position position="225"/>
    </location>
</feature>
<dbReference type="PROSITE" id="PS50050">
    <property type="entry name" value="TNFR_NGFR_2"/>
    <property type="match status" value="1"/>
</dbReference>
<evidence type="ECO:0000256" key="21">
    <source>
        <dbReference type="SAM" id="SignalP"/>
    </source>
</evidence>
<evidence type="ECO:0000256" key="17">
    <source>
        <dbReference type="ARBA" id="ARBA00081747"/>
    </source>
</evidence>
<dbReference type="AlphaFoldDB" id="A0A1U7UZW5"/>
<evidence type="ECO:0000256" key="8">
    <source>
        <dbReference type="ARBA" id="ARBA00023136"/>
    </source>
</evidence>
<dbReference type="GO" id="GO:0045579">
    <property type="term" value="P:positive regulation of B cell differentiation"/>
    <property type="evidence" value="ECO:0007669"/>
    <property type="project" value="InterPro"/>
</dbReference>
<dbReference type="PANTHER" id="PTHR47496:SF1">
    <property type="entry name" value="CD27 ANTIGEN"/>
    <property type="match status" value="1"/>
</dbReference>
<evidence type="ECO:0000256" key="18">
    <source>
        <dbReference type="PROSITE-ProRule" id="PRU00206"/>
    </source>
</evidence>
<keyword evidence="11" id="KW-0325">Glycoprotein</keyword>
<dbReference type="InterPro" id="IPR034000">
    <property type="entry name" value="TNFRSF7_N"/>
</dbReference>
<dbReference type="STRING" id="1868482.ENSTSYP00000028201"/>
<feature type="compositionally biased region" description="Pro residues" evidence="19">
    <location>
        <begin position="133"/>
        <end position="144"/>
    </location>
</feature>
<feature type="repeat" description="TNFR-Cys" evidence="18">
    <location>
        <begin position="64"/>
        <end position="104"/>
    </location>
</feature>
<evidence type="ECO:0000256" key="11">
    <source>
        <dbReference type="ARBA" id="ARBA00023180"/>
    </source>
</evidence>
<keyword evidence="3 20" id="KW-0812">Transmembrane</keyword>
<evidence type="ECO:0000256" key="15">
    <source>
        <dbReference type="ARBA" id="ARBA00076047"/>
    </source>
</evidence>
<dbReference type="SUPFAM" id="SSF57586">
    <property type="entry name" value="TNF receptor-like"/>
    <property type="match status" value="2"/>
</dbReference>
<evidence type="ECO:0000256" key="10">
    <source>
        <dbReference type="ARBA" id="ARBA00023170"/>
    </source>
</evidence>
<comment type="subunit">
    <text evidence="13">Homodimer. Interacts with SIVA1; may play a role in apoptosis through association with SIVA1. Interacts with TRAF2. Interacts ith PTPN6.</text>
</comment>
<sequence>MARPTPCWLCVLATLAGLSATRGPETCPERHYRAQGGLCCQMCEPGTFFVKDCDQHRKAAHCNPCIPGVSFSPDPHTRPHCESCRHCNSGVLIHNCTVTANAECTCPDGWQCRDKECTECDPPAGSQLAARPPQGPGPHPPPTHSPYGKKVPEAGTGGHVQTPADLRQLPATAHPTRWPPQRSLCSSDCVRIVVTLSGLLLAFSLGGALFFRPQRKHPSGKGQNP</sequence>
<accession>A0A1U7UZW5</accession>
<dbReference type="InterPro" id="IPR001368">
    <property type="entry name" value="TNFR/NGFR_Cys_rich_reg"/>
</dbReference>
<dbReference type="GO" id="GO:0006915">
    <property type="term" value="P:apoptotic process"/>
    <property type="evidence" value="ECO:0007669"/>
    <property type="project" value="UniProtKB-KW"/>
</dbReference>
<dbReference type="GO" id="GO:0160162">
    <property type="term" value="P:CD27 signaling pathway"/>
    <property type="evidence" value="ECO:0007669"/>
    <property type="project" value="UniProtKB-ARBA"/>
</dbReference>
<dbReference type="KEGG" id="csyr:103275883"/>
<dbReference type="InterPro" id="IPR022328">
    <property type="entry name" value="TNFR_7"/>
</dbReference>
<comment type="subcellular location">
    <subcellularLocation>
        <location evidence="1">Cell membrane</location>
        <topology evidence="1">Single-pass type I membrane protein</topology>
    </subcellularLocation>
</comment>
<evidence type="ECO:0000256" key="1">
    <source>
        <dbReference type="ARBA" id="ARBA00004251"/>
    </source>
</evidence>
<keyword evidence="4" id="KW-0053">Apoptosis</keyword>